<protein>
    <submittedName>
        <fullName evidence="1">Mutarotase</fullName>
    </submittedName>
</protein>
<gene>
    <name evidence="1" type="ORF">AW14_08690</name>
</gene>
<dbReference type="KEGG" id="sze:AW14_08690"/>
<dbReference type="InterPro" id="IPR009097">
    <property type="entry name" value="Cyclic_Pdiesterase"/>
</dbReference>
<accession>A0A0C5WBM9</accession>
<dbReference type="RefSeq" id="WP_044638419.1">
    <property type="nucleotide sequence ID" value="NZ_CP007202.1"/>
</dbReference>
<name>A0A0C5WBM9_9FLAO</name>
<dbReference type="AlphaFoldDB" id="A0A0C5WBM9"/>
<reference evidence="1 2" key="1">
    <citation type="submission" date="2014-02" db="EMBL/GenBank/DDBJ databases">
        <authorList>
            <person name="Young C.-C."/>
            <person name="Hameed A."/>
            <person name="Huang H.-C."/>
            <person name="Shahina M."/>
        </authorList>
    </citation>
    <scope>NUCLEOTIDE SEQUENCE [LARGE SCALE GENOMIC DNA]</scope>
    <source>
        <strain evidence="1 2">CC-SAMT-1</strain>
    </source>
</reference>
<sequence>MNLAQHYRNLYLDAVNKIKNNTYQVDPLINDKNDNRFGITLLLRPSQEVKNNIQRVLNQFKAIEPHQYYYKNEDIHITVMSIISCYNGFKLENIDINQYIEVINNSLIENPEIEITFKGLTASPSCIMLQGFLTNDSLNIIRNNLRTHFKNTNLEQSIDKRYAIQTAHSTIIRFKEQLTDKSAFLKLIDSYKDYNFGSFKPNQLELVYNDWYQKEALLKKLALFTI</sequence>
<dbReference type="STRING" id="1454006.AW14_08690"/>
<evidence type="ECO:0000313" key="2">
    <source>
        <dbReference type="Proteomes" id="UP000032229"/>
    </source>
</evidence>
<dbReference type="Proteomes" id="UP000032229">
    <property type="component" value="Chromosome"/>
</dbReference>
<keyword evidence="2" id="KW-1185">Reference proteome</keyword>
<evidence type="ECO:0000313" key="1">
    <source>
        <dbReference type="EMBL" id="AJR03692.1"/>
    </source>
</evidence>
<dbReference type="SUPFAM" id="SSF55144">
    <property type="entry name" value="LigT-like"/>
    <property type="match status" value="1"/>
</dbReference>
<organism evidence="1 2">
    <name type="scientific">Siansivirga zeaxanthinifaciens CC-SAMT-1</name>
    <dbReference type="NCBI Taxonomy" id="1454006"/>
    <lineage>
        <taxon>Bacteria</taxon>
        <taxon>Pseudomonadati</taxon>
        <taxon>Bacteroidota</taxon>
        <taxon>Flavobacteriia</taxon>
        <taxon>Flavobacteriales</taxon>
        <taxon>Flavobacteriaceae</taxon>
        <taxon>Siansivirga</taxon>
    </lineage>
</organism>
<dbReference type="HOGENOM" id="CLU_104990_0_0_10"/>
<dbReference type="EMBL" id="CP007202">
    <property type="protein sequence ID" value="AJR03692.1"/>
    <property type="molecule type" value="Genomic_DNA"/>
</dbReference>
<dbReference type="PATRIC" id="fig|1454006.5.peg.1715"/>
<dbReference type="OrthoDB" id="2326088at2"/>
<dbReference type="Gene3D" id="3.90.1140.10">
    <property type="entry name" value="Cyclic phosphodiesterase"/>
    <property type="match status" value="1"/>
</dbReference>
<proteinExistence type="predicted"/>